<dbReference type="EMBL" id="JAACJN010000064">
    <property type="protein sequence ID" value="KAF5380307.1"/>
    <property type="molecule type" value="Genomic_DNA"/>
</dbReference>
<protein>
    <submittedName>
        <fullName evidence="1">Uncharacterized protein</fullName>
    </submittedName>
</protein>
<comment type="caution">
    <text evidence="1">The sequence shown here is derived from an EMBL/GenBank/DDBJ whole genome shotgun (WGS) entry which is preliminary data.</text>
</comment>
<organism evidence="1 2">
    <name type="scientific">Collybiopsis confluens</name>
    <dbReference type="NCBI Taxonomy" id="2823264"/>
    <lineage>
        <taxon>Eukaryota</taxon>
        <taxon>Fungi</taxon>
        <taxon>Dikarya</taxon>
        <taxon>Basidiomycota</taxon>
        <taxon>Agaricomycotina</taxon>
        <taxon>Agaricomycetes</taxon>
        <taxon>Agaricomycetidae</taxon>
        <taxon>Agaricales</taxon>
        <taxon>Marasmiineae</taxon>
        <taxon>Omphalotaceae</taxon>
        <taxon>Collybiopsis</taxon>
    </lineage>
</organism>
<keyword evidence="2" id="KW-1185">Reference proteome</keyword>
<evidence type="ECO:0000313" key="2">
    <source>
        <dbReference type="Proteomes" id="UP000518752"/>
    </source>
</evidence>
<accession>A0A8H5HBJ3</accession>
<gene>
    <name evidence="1" type="ORF">D9757_007931</name>
</gene>
<reference evidence="1 2" key="1">
    <citation type="journal article" date="2020" name="ISME J.">
        <title>Uncovering the hidden diversity of litter-decomposition mechanisms in mushroom-forming fungi.</title>
        <authorList>
            <person name="Floudas D."/>
            <person name="Bentzer J."/>
            <person name="Ahren D."/>
            <person name="Johansson T."/>
            <person name="Persson P."/>
            <person name="Tunlid A."/>
        </authorList>
    </citation>
    <scope>NUCLEOTIDE SEQUENCE [LARGE SCALE GENOMIC DNA]</scope>
    <source>
        <strain evidence="1 2">CBS 406.79</strain>
    </source>
</reference>
<name>A0A8H5HBJ3_9AGAR</name>
<sequence length="114" mass="12861">MDVRDGQADNMRDNTLAKLAGCVVGKKSQELLQLCQNLVRDSSLRSPSPFPPLWGALLLLILIPPQHFTVELYDSEIFNIEHGRPPSLSISYHIMHWISLSAVTMCRLEDPMMT</sequence>
<dbReference type="Proteomes" id="UP000518752">
    <property type="component" value="Unassembled WGS sequence"/>
</dbReference>
<evidence type="ECO:0000313" key="1">
    <source>
        <dbReference type="EMBL" id="KAF5380307.1"/>
    </source>
</evidence>
<dbReference type="AlphaFoldDB" id="A0A8H5HBJ3"/>
<proteinExistence type="predicted"/>